<evidence type="ECO:0000313" key="4">
    <source>
        <dbReference type="Proteomes" id="UP000636800"/>
    </source>
</evidence>
<dbReference type="SUPFAM" id="SSF50985">
    <property type="entry name" value="RCC1/BLIP-II"/>
    <property type="match status" value="1"/>
</dbReference>
<reference evidence="3 4" key="1">
    <citation type="journal article" date="2020" name="Nat. Food">
        <title>A phased Vanilla planifolia genome enables genetic improvement of flavour and production.</title>
        <authorList>
            <person name="Hasing T."/>
            <person name="Tang H."/>
            <person name="Brym M."/>
            <person name="Khazi F."/>
            <person name="Huang T."/>
            <person name="Chambers A.H."/>
        </authorList>
    </citation>
    <scope>NUCLEOTIDE SEQUENCE [LARGE SCALE GENOMIC DNA]</scope>
    <source>
        <tissue evidence="3">Leaf</tissue>
    </source>
</reference>
<evidence type="ECO:0000256" key="2">
    <source>
        <dbReference type="PROSITE-ProRule" id="PRU00235"/>
    </source>
</evidence>
<dbReference type="Pfam" id="PF00415">
    <property type="entry name" value="RCC1"/>
    <property type="match status" value="1"/>
</dbReference>
<evidence type="ECO:0000256" key="1">
    <source>
        <dbReference type="ARBA" id="ARBA00022737"/>
    </source>
</evidence>
<dbReference type="PANTHER" id="PTHR22870:SF451">
    <property type="entry name" value="MJK13.9 PROTEIN"/>
    <property type="match status" value="1"/>
</dbReference>
<keyword evidence="4" id="KW-1185">Reference proteome</keyword>
<organism evidence="3 4">
    <name type="scientific">Vanilla planifolia</name>
    <name type="common">Vanilla</name>
    <dbReference type="NCBI Taxonomy" id="51239"/>
    <lineage>
        <taxon>Eukaryota</taxon>
        <taxon>Viridiplantae</taxon>
        <taxon>Streptophyta</taxon>
        <taxon>Embryophyta</taxon>
        <taxon>Tracheophyta</taxon>
        <taxon>Spermatophyta</taxon>
        <taxon>Magnoliopsida</taxon>
        <taxon>Liliopsida</taxon>
        <taxon>Asparagales</taxon>
        <taxon>Orchidaceae</taxon>
        <taxon>Vanilloideae</taxon>
        <taxon>Vanilleae</taxon>
        <taxon>Vanilla</taxon>
    </lineage>
</organism>
<dbReference type="EMBL" id="JADCNL010000509">
    <property type="protein sequence ID" value="KAG0447074.1"/>
    <property type="molecule type" value="Genomic_DNA"/>
</dbReference>
<dbReference type="Pfam" id="PF13540">
    <property type="entry name" value="RCC1_2"/>
    <property type="match status" value="1"/>
</dbReference>
<dbReference type="InterPro" id="IPR000408">
    <property type="entry name" value="Reg_chr_condens"/>
</dbReference>
<protein>
    <submittedName>
        <fullName evidence="3">Uncharacterized protein</fullName>
    </submittedName>
</protein>
<gene>
    <name evidence="3" type="ORF">HPP92_028520</name>
</gene>
<dbReference type="PROSITE" id="PS00626">
    <property type="entry name" value="RCC1_2"/>
    <property type="match status" value="1"/>
</dbReference>
<keyword evidence="1" id="KW-0677">Repeat</keyword>
<feature type="repeat" description="RCC1" evidence="2">
    <location>
        <begin position="38"/>
        <end position="116"/>
    </location>
</feature>
<comment type="caution">
    <text evidence="3">The sequence shown here is derived from an EMBL/GenBank/DDBJ whole genome shotgun (WGS) entry which is preliminary data.</text>
</comment>
<evidence type="ECO:0000313" key="3">
    <source>
        <dbReference type="EMBL" id="KAG0447074.1"/>
    </source>
</evidence>
<dbReference type="OrthoDB" id="2020837at2759"/>
<dbReference type="InterPro" id="IPR051210">
    <property type="entry name" value="Ub_ligase/GEF_domain"/>
</dbReference>
<proteinExistence type="predicted"/>
<feature type="repeat" description="RCC1" evidence="2">
    <location>
        <begin position="117"/>
        <end position="168"/>
    </location>
</feature>
<dbReference type="PANTHER" id="PTHR22870">
    <property type="entry name" value="REGULATOR OF CHROMOSOME CONDENSATION"/>
    <property type="match status" value="1"/>
</dbReference>
<accession>A0A835P7H3</accession>
<dbReference type="InterPro" id="IPR009091">
    <property type="entry name" value="RCC1/BLIP-II"/>
</dbReference>
<dbReference type="PROSITE" id="PS50012">
    <property type="entry name" value="RCC1_3"/>
    <property type="match status" value="2"/>
</dbReference>
<dbReference type="Proteomes" id="UP000636800">
    <property type="component" value="Unassembled WGS sequence"/>
</dbReference>
<dbReference type="Gene3D" id="2.130.10.30">
    <property type="entry name" value="Regulator of chromosome condensation 1/beta-lactamase-inhibitor protein II"/>
    <property type="match status" value="2"/>
</dbReference>
<sequence length="219" mass="23873">MEKYGGQFSGLLVLKHNGIPCKQVASGLYFTVILGKEGQVFTCGSNTHGQLGHGDNLDRPTPTKSRVIRRCRQCVQIAADQHDELLPRAMQSFKRKNVHVVRVSAGDEHAVALDSNGYVYTWGRGYCGALGHGDENDKTSPELLSSLKGHLAVQVCARKRKTLFSPMRALSSPLDGWALAAWAFPTVGVRTKFSSLESSTTFGRIMSPKSAQDSITPLQ</sequence>
<name>A0A835P7H3_VANPL</name>
<dbReference type="AlphaFoldDB" id="A0A835P7H3"/>